<protein>
    <submittedName>
        <fullName evidence="2">Uncharacterized protein LOC112681217 isoform X1</fullName>
    </submittedName>
</protein>
<gene>
    <name evidence="2" type="primary">LOC112681217</name>
</gene>
<accession>A0A8B8F8U5</accession>
<reference evidence="2" key="1">
    <citation type="submission" date="2025-08" db="UniProtKB">
        <authorList>
            <consortium name="RefSeq"/>
        </authorList>
    </citation>
    <scope>IDENTIFICATION</scope>
    <source>
        <tissue evidence="2">Whole body</tissue>
    </source>
</reference>
<dbReference type="OrthoDB" id="6625030at2759"/>
<dbReference type="RefSeq" id="XP_025407264.1">
    <property type="nucleotide sequence ID" value="XM_025551479.1"/>
</dbReference>
<name>A0A8B8F8U5_9HEMI</name>
<dbReference type="AlphaFoldDB" id="A0A8B8F8U5"/>
<proteinExistence type="predicted"/>
<dbReference type="Proteomes" id="UP000694846">
    <property type="component" value="Unplaced"/>
</dbReference>
<evidence type="ECO:0000313" key="1">
    <source>
        <dbReference type="Proteomes" id="UP000694846"/>
    </source>
</evidence>
<evidence type="ECO:0000313" key="2">
    <source>
        <dbReference type="RefSeq" id="XP_025407264.1"/>
    </source>
</evidence>
<dbReference type="GeneID" id="112681217"/>
<organism evidence="1 2">
    <name type="scientific">Sipha flava</name>
    <name type="common">yellow sugarcane aphid</name>
    <dbReference type="NCBI Taxonomy" id="143950"/>
    <lineage>
        <taxon>Eukaryota</taxon>
        <taxon>Metazoa</taxon>
        <taxon>Ecdysozoa</taxon>
        <taxon>Arthropoda</taxon>
        <taxon>Hexapoda</taxon>
        <taxon>Insecta</taxon>
        <taxon>Pterygota</taxon>
        <taxon>Neoptera</taxon>
        <taxon>Paraneoptera</taxon>
        <taxon>Hemiptera</taxon>
        <taxon>Sternorrhyncha</taxon>
        <taxon>Aphidomorpha</taxon>
        <taxon>Aphidoidea</taxon>
        <taxon>Aphididae</taxon>
        <taxon>Sipha</taxon>
    </lineage>
</organism>
<keyword evidence="1" id="KW-1185">Reference proteome</keyword>
<sequence>MGITAPVMGEAPTATLSLPPPPSPHTASKMYTSLSAPLTIMSADTAAAAATIAIPAPVPRKRSNDSSVVRVNRKKNRMASVNARCGFVEIDSSFRRSVVWYYAKNVNNCTDYNVFLRSIRTELVTLLRETVLIHPIKYHLKLEATYNIPKLEQSSVNRAFKTSARELYEFGDIDEMVEDDFRASRRGRRLPR</sequence>